<dbReference type="Proteomes" id="UP001190700">
    <property type="component" value="Unassembled WGS sequence"/>
</dbReference>
<protein>
    <submittedName>
        <fullName evidence="1">Uncharacterized protein</fullName>
    </submittedName>
</protein>
<proteinExistence type="predicted"/>
<evidence type="ECO:0000313" key="2">
    <source>
        <dbReference type="Proteomes" id="UP001190700"/>
    </source>
</evidence>
<keyword evidence="2" id="KW-1185">Reference proteome</keyword>
<gene>
    <name evidence="1" type="ORF">CYMTET_8538</name>
</gene>
<name>A0AAE0LFW5_9CHLO</name>
<reference evidence="1 2" key="1">
    <citation type="journal article" date="2015" name="Genome Biol. Evol.">
        <title>Comparative Genomics of a Bacterivorous Green Alga Reveals Evolutionary Causalities and Consequences of Phago-Mixotrophic Mode of Nutrition.</title>
        <authorList>
            <person name="Burns J.A."/>
            <person name="Paasch A."/>
            <person name="Narechania A."/>
            <person name="Kim E."/>
        </authorList>
    </citation>
    <scope>NUCLEOTIDE SEQUENCE [LARGE SCALE GENOMIC DNA]</scope>
    <source>
        <strain evidence="1 2">PLY_AMNH</strain>
    </source>
</reference>
<evidence type="ECO:0000313" key="1">
    <source>
        <dbReference type="EMBL" id="KAK3283773.1"/>
    </source>
</evidence>
<organism evidence="1 2">
    <name type="scientific">Cymbomonas tetramitiformis</name>
    <dbReference type="NCBI Taxonomy" id="36881"/>
    <lineage>
        <taxon>Eukaryota</taxon>
        <taxon>Viridiplantae</taxon>
        <taxon>Chlorophyta</taxon>
        <taxon>Pyramimonadophyceae</taxon>
        <taxon>Pyramimonadales</taxon>
        <taxon>Pyramimonadaceae</taxon>
        <taxon>Cymbomonas</taxon>
    </lineage>
</organism>
<accession>A0AAE0LFW5</accession>
<dbReference type="AlphaFoldDB" id="A0AAE0LFW5"/>
<sequence>MGKQTARLHAMMQQMTDLGARVEVAEVASAKAAAQHADSAQSRDAELEALRKSLYVPHVAGNAVPQRPMTPETDLPQMTQRQDLRYQLQTHERVSMHYEQLGLAPALSSLHDVGTLFLAWRHRAFGEHVAMDDVEPPSLEELRPCHVVEGVQQSKGRGGDYHTREGKCESVAVGKEAKRNWDWDRSRFTVGRLRQGEAPLPRWIHWGEEDRQGKKLPNCAGWVNGAEH</sequence>
<dbReference type="EMBL" id="LGRX02002655">
    <property type="protein sequence ID" value="KAK3283773.1"/>
    <property type="molecule type" value="Genomic_DNA"/>
</dbReference>
<comment type="caution">
    <text evidence="1">The sequence shown here is derived from an EMBL/GenBank/DDBJ whole genome shotgun (WGS) entry which is preliminary data.</text>
</comment>